<organism evidence="3 4">
    <name type="scientific">Amycolatopsis xylanica</name>
    <dbReference type="NCBI Taxonomy" id="589385"/>
    <lineage>
        <taxon>Bacteria</taxon>
        <taxon>Bacillati</taxon>
        <taxon>Actinomycetota</taxon>
        <taxon>Actinomycetes</taxon>
        <taxon>Pseudonocardiales</taxon>
        <taxon>Pseudonocardiaceae</taxon>
        <taxon>Amycolatopsis</taxon>
    </lineage>
</organism>
<dbReference type="Pfam" id="PF11716">
    <property type="entry name" value="MDMPI_N"/>
    <property type="match status" value="1"/>
</dbReference>
<dbReference type="SUPFAM" id="SSF109854">
    <property type="entry name" value="DinB/YfiT-like putative metalloenzymes"/>
    <property type="match status" value="1"/>
</dbReference>
<dbReference type="InterPro" id="IPR013917">
    <property type="entry name" value="tRNA_wybutosine-synth"/>
</dbReference>
<sequence length="280" mass="30277">MVDIDAIVDDLDAERADLDEAVAGLDSRGWRSPTPAEGLTIACQIAHLNWTDELVLRAIASPAEFAGGTEGVLAPPDATDAINAGAEFVNAGTRQRSEWPKDKLLAAWRDSAAELSRTLRALPRGTRIPWFAPRPLSAAAMASSRLMEIWAHGQDVFDALSLTREPTRRLMHVARLGVRSRDFAYQLRGMVPPEREFRVELRAPGGEVWCWGPEDAAERVEGSALDFALVATQRLHRHDSDLVARGEAPEAWLAIAQAYAGPVGSGRPRLGPPEGLPGGG</sequence>
<dbReference type="EMBL" id="FNON01000013">
    <property type="protein sequence ID" value="SDZ35871.1"/>
    <property type="molecule type" value="Genomic_DNA"/>
</dbReference>
<dbReference type="InterPro" id="IPR017517">
    <property type="entry name" value="Maleyloyr_isom"/>
</dbReference>
<dbReference type="RefSeq" id="WP_091299005.1">
    <property type="nucleotide sequence ID" value="NZ_FNON01000013.1"/>
</dbReference>
<dbReference type="Pfam" id="PF08608">
    <property type="entry name" value="Wyosine_form"/>
    <property type="match status" value="1"/>
</dbReference>
<gene>
    <name evidence="3" type="ORF">SAMN05421504_113132</name>
</gene>
<keyword evidence="4" id="KW-1185">Reference proteome</keyword>
<proteinExistence type="predicted"/>
<dbReference type="OrthoDB" id="113180at2"/>
<evidence type="ECO:0000259" key="1">
    <source>
        <dbReference type="Pfam" id="PF08608"/>
    </source>
</evidence>
<evidence type="ECO:0000259" key="2">
    <source>
        <dbReference type="Pfam" id="PF11716"/>
    </source>
</evidence>
<dbReference type="NCBIfam" id="TIGR03084">
    <property type="entry name" value="TIGR03084 family metal-binding protein"/>
    <property type="match status" value="1"/>
</dbReference>
<dbReference type="NCBIfam" id="TIGR03083">
    <property type="entry name" value="maleylpyruvate isomerase family mycothiol-dependent enzyme"/>
    <property type="match status" value="1"/>
</dbReference>
<dbReference type="GO" id="GO:0046872">
    <property type="term" value="F:metal ion binding"/>
    <property type="evidence" value="ECO:0007669"/>
    <property type="project" value="InterPro"/>
</dbReference>
<feature type="domain" description="tRNA wybutosine-synthesis" evidence="1">
    <location>
        <begin position="195"/>
        <end position="244"/>
    </location>
</feature>
<evidence type="ECO:0000313" key="4">
    <source>
        <dbReference type="Proteomes" id="UP000199515"/>
    </source>
</evidence>
<dbReference type="Gene3D" id="1.20.120.450">
    <property type="entry name" value="dinb family like domain"/>
    <property type="match status" value="1"/>
</dbReference>
<protein>
    <submittedName>
        <fullName evidence="3">TIGR03084 family protein</fullName>
    </submittedName>
</protein>
<evidence type="ECO:0000313" key="3">
    <source>
        <dbReference type="EMBL" id="SDZ35871.1"/>
    </source>
</evidence>
<accession>A0A1H3SE89</accession>
<dbReference type="AlphaFoldDB" id="A0A1H3SE89"/>
<feature type="domain" description="Mycothiol-dependent maleylpyruvate isomerase metal-binding" evidence="2">
    <location>
        <begin position="11"/>
        <end position="156"/>
    </location>
</feature>
<dbReference type="InterPro" id="IPR024344">
    <property type="entry name" value="MDMPI_metal-binding"/>
</dbReference>
<dbReference type="STRING" id="589385.SAMN05421504_113132"/>
<dbReference type="InterPro" id="IPR034660">
    <property type="entry name" value="DinB/YfiT-like"/>
</dbReference>
<reference evidence="3 4" key="1">
    <citation type="submission" date="2016-10" db="EMBL/GenBank/DDBJ databases">
        <authorList>
            <person name="de Groot N.N."/>
        </authorList>
    </citation>
    <scope>NUCLEOTIDE SEQUENCE [LARGE SCALE GENOMIC DNA]</scope>
    <source>
        <strain evidence="3 4">CPCC 202699</strain>
    </source>
</reference>
<dbReference type="InterPro" id="IPR017518">
    <property type="entry name" value="CHP03084"/>
</dbReference>
<dbReference type="Proteomes" id="UP000199515">
    <property type="component" value="Unassembled WGS sequence"/>
</dbReference>
<name>A0A1H3SE89_9PSEU</name>